<dbReference type="PANTHER" id="PTHR18964:SF149">
    <property type="entry name" value="BIFUNCTIONAL UDP-N-ACETYLGLUCOSAMINE 2-EPIMERASE_N-ACETYLMANNOSAMINE KINASE"/>
    <property type="match status" value="1"/>
</dbReference>
<evidence type="ECO:0000313" key="3">
    <source>
        <dbReference type="Proteomes" id="UP000467132"/>
    </source>
</evidence>
<dbReference type="InterPro" id="IPR000600">
    <property type="entry name" value="ROK"/>
</dbReference>
<sequence>MFVIGYDIGGTKTAFILSQVNDSGIKILQREEFKTTRDWKNVIGQLIEKSKIAVKDNNISLDDLKLGISCGGPLDNKKGLILSPPNLPGWDNVPVVDYIHEKLGVKPKLQNDADACALAEWKYGAGVGYENLIFLTFGTGLGAGLILNNKLYTGASNMAGEVGHIRLEDEGPIGYGKSGSFEGFCSGGGIAQLAQFQAQSLRNKGLRASFDKTEIKNITTKDVAMSAELGNKDALDIFKTSGRYFGKGLSILIDILNPEIIVVGSIYKRAGKFLEEEMYREIEKEALKSSSKVVKIVPAMLGEEIGDYGAIVTALR</sequence>
<dbReference type="OrthoDB" id="9810372at2"/>
<proteinExistence type="inferred from homology"/>
<evidence type="ECO:0000313" key="2">
    <source>
        <dbReference type="EMBL" id="NBI07133.1"/>
    </source>
</evidence>
<protein>
    <submittedName>
        <fullName evidence="2">ROK family protein</fullName>
    </submittedName>
</protein>
<evidence type="ECO:0000256" key="1">
    <source>
        <dbReference type="ARBA" id="ARBA00006479"/>
    </source>
</evidence>
<dbReference type="SUPFAM" id="SSF53067">
    <property type="entry name" value="Actin-like ATPase domain"/>
    <property type="match status" value="1"/>
</dbReference>
<dbReference type="AlphaFoldDB" id="A0A845R3N3"/>
<accession>A0A845R3N3</accession>
<dbReference type="PANTHER" id="PTHR18964">
    <property type="entry name" value="ROK (REPRESSOR, ORF, KINASE) FAMILY"/>
    <property type="match status" value="1"/>
</dbReference>
<organism evidence="2 3">
    <name type="scientific">Senegalia massiliensis</name>
    <dbReference type="NCBI Taxonomy" id="1720316"/>
    <lineage>
        <taxon>Bacteria</taxon>
        <taxon>Bacillati</taxon>
        <taxon>Bacillota</taxon>
        <taxon>Clostridia</taxon>
        <taxon>Eubacteriales</taxon>
        <taxon>Clostridiaceae</taxon>
        <taxon>Senegalia</taxon>
    </lineage>
</organism>
<dbReference type="Proteomes" id="UP000467132">
    <property type="component" value="Unassembled WGS sequence"/>
</dbReference>
<dbReference type="EMBL" id="QXXA01000010">
    <property type="protein sequence ID" value="NBI07133.1"/>
    <property type="molecule type" value="Genomic_DNA"/>
</dbReference>
<dbReference type="Gene3D" id="3.30.420.40">
    <property type="match status" value="2"/>
</dbReference>
<name>A0A845R3N3_9CLOT</name>
<dbReference type="RefSeq" id="WP_160197598.1">
    <property type="nucleotide sequence ID" value="NZ_QXXA01000010.1"/>
</dbReference>
<keyword evidence="3" id="KW-1185">Reference proteome</keyword>
<dbReference type="InterPro" id="IPR043129">
    <property type="entry name" value="ATPase_NBD"/>
</dbReference>
<comment type="caution">
    <text evidence="2">The sequence shown here is derived from an EMBL/GenBank/DDBJ whole genome shotgun (WGS) entry which is preliminary data.</text>
</comment>
<gene>
    <name evidence="2" type="ORF">D3Z33_09745</name>
</gene>
<dbReference type="CDD" id="cd23763">
    <property type="entry name" value="ASKHA_ATPase_ROK"/>
    <property type="match status" value="1"/>
</dbReference>
<comment type="similarity">
    <text evidence="1">Belongs to the ROK (NagC/XylR) family.</text>
</comment>
<reference evidence="2 3" key="1">
    <citation type="submission" date="2018-08" db="EMBL/GenBank/DDBJ databases">
        <title>Murine metabolic-syndrome-specific gut microbial biobank.</title>
        <authorList>
            <person name="Liu C."/>
        </authorList>
    </citation>
    <scope>NUCLEOTIDE SEQUENCE [LARGE SCALE GENOMIC DNA]</scope>
    <source>
        <strain evidence="2 3">583</strain>
    </source>
</reference>
<dbReference type="Pfam" id="PF00480">
    <property type="entry name" value="ROK"/>
    <property type="match status" value="1"/>
</dbReference>